<protein>
    <submittedName>
        <fullName evidence="2">Uncharacterized protein</fullName>
    </submittedName>
</protein>
<evidence type="ECO:0000313" key="3">
    <source>
        <dbReference type="Proteomes" id="UP000807342"/>
    </source>
</evidence>
<reference evidence="2" key="1">
    <citation type="submission" date="2020-11" db="EMBL/GenBank/DDBJ databases">
        <authorList>
            <consortium name="DOE Joint Genome Institute"/>
            <person name="Ahrendt S."/>
            <person name="Riley R."/>
            <person name="Andreopoulos W."/>
            <person name="Labutti K."/>
            <person name="Pangilinan J."/>
            <person name="Ruiz-Duenas F.J."/>
            <person name="Barrasa J.M."/>
            <person name="Sanchez-Garcia M."/>
            <person name="Camarero S."/>
            <person name="Miyauchi S."/>
            <person name="Serrano A."/>
            <person name="Linde D."/>
            <person name="Babiker R."/>
            <person name="Drula E."/>
            <person name="Ayuso-Fernandez I."/>
            <person name="Pacheco R."/>
            <person name="Padilla G."/>
            <person name="Ferreira P."/>
            <person name="Barriuso J."/>
            <person name="Kellner H."/>
            <person name="Castanera R."/>
            <person name="Alfaro M."/>
            <person name="Ramirez L."/>
            <person name="Pisabarro A.G."/>
            <person name="Kuo A."/>
            <person name="Tritt A."/>
            <person name="Lipzen A."/>
            <person name="He G."/>
            <person name="Yan M."/>
            <person name="Ng V."/>
            <person name="Cullen D."/>
            <person name="Martin F."/>
            <person name="Rosso M.-N."/>
            <person name="Henrissat B."/>
            <person name="Hibbett D."/>
            <person name="Martinez A.T."/>
            <person name="Grigoriev I.V."/>
        </authorList>
    </citation>
    <scope>NUCLEOTIDE SEQUENCE</scope>
    <source>
        <strain evidence="2">MF-IS2</strain>
    </source>
</reference>
<feature type="compositionally biased region" description="Basic residues" evidence="1">
    <location>
        <begin position="196"/>
        <end position="208"/>
    </location>
</feature>
<evidence type="ECO:0000313" key="2">
    <source>
        <dbReference type="EMBL" id="KAF9451294.1"/>
    </source>
</evidence>
<comment type="caution">
    <text evidence="2">The sequence shown here is derived from an EMBL/GenBank/DDBJ whole genome shotgun (WGS) entry which is preliminary data.</text>
</comment>
<gene>
    <name evidence="2" type="ORF">P691DRAFT_808281</name>
</gene>
<name>A0A9P5XI01_9AGAR</name>
<proteinExistence type="predicted"/>
<sequence>MATFHQPVIPGQGMNQFSSGPMQPSLQTRSYWDDQDYRTTNVNPNPYNYGAGRFEDDPDVSSSVDINEARSLHTQAYQYRELQGLSPPELGHAAAYQAYCMLNEGPPRRGGSEHEREALIGLAVAEASRLMQQSRRNQNIDACTTASGAAARTASRIFAQTRGEFDDERRSRPLYQQNHYAEPDMSQDDDDEWGHPRRVLPRRGRSLSRTRGPTFMDTPSMGPDATPGYRSIPGPPPPIDGMYGGITNSATGPRYPPTPYPSGAHSPALYPRAATSNAVVPQIYQAPGSARSYPGNTALTPYTRSRSASFSYPQTTYPAQPFQTNYVNAPYAYPAYTPQPEPAIFIQAPPRKHRHKHRHRHRSKSR</sequence>
<feature type="region of interest" description="Disordered" evidence="1">
    <location>
        <begin position="161"/>
        <end position="229"/>
    </location>
</feature>
<dbReference type="EMBL" id="MU151088">
    <property type="protein sequence ID" value="KAF9451294.1"/>
    <property type="molecule type" value="Genomic_DNA"/>
</dbReference>
<organism evidence="2 3">
    <name type="scientific">Macrolepiota fuliginosa MF-IS2</name>
    <dbReference type="NCBI Taxonomy" id="1400762"/>
    <lineage>
        <taxon>Eukaryota</taxon>
        <taxon>Fungi</taxon>
        <taxon>Dikarya</taxon>
        <taxon>Basidiomycota</taxon>
        <taxon>Agaricomycotina</taxon>
        <taxon>Agaricomycetes</taxon>
        <taxon>Agaricomycetidae</taxon>
        <taxon>Agaricales</taxon>
        <taxon>Agaricineae</taxon>
        <taxon>Agaricaceae</taxon>
        <taxon>Macrolepiota</taxon>
    </lineage>
</organism>
<evidence type="ECO:0000256" key="1">
    <source>
        <dbReference type="SAM" id="MobiDB-lite"/>
    </source>
</evidence>
<dbReference type="Proteomes" id="UP000807342">
    <property type="component" value="Unassembled WGS sequence"/>
</dbReference>
<feature type="region of interest" description="Disordered" evidence="1">
    <location>
        <begin position="1"/>
        <end position="27"/>
    </location>
</feature>
<dbReference type="AlphaFoldDB" id="A0A9P5XI01"/>
<dbReference type="OrthoDB" id="2802356at2759"/>
<feature type="compositionally biased region" description="Polar residues" evidence="1">
    <location>
        <begin position="13"/>
        <end position="27"/>
    </location>
</feature>
<accession>A0A9P5XI01</accession>
<keyword evidence="3" id="KW-1185">Reference proteome</keyword>